<evidence type="ECO:0000256" key="4">
    <source>
        <dbReference type="ARBA" id="ARBA00035335"/>
    </source>
</evidence>
<organism evidence="6 7">
    <name type="scientific">Ursus maritimus</name>
    <name type="common">Polar bear</name>
    <name type="synonym">Thalarctos maritimus</name>
    <dbReference type="NCBI Taxonomy" id="29073"/>
    <lineage>
        <taxon>Eukaryota</taxon>
        <taxon>Metazoa</taxon>
        <taxon>Chordata</taxon>
        <taxon>Craniata</taxon>
        <taxon>Vertebrata</taxon>
        <taxon>Euteleostomi</taxon>
        <taxon>Mammalia</taxon>
        <taxon>Eutheria</taxon>
        <taxon>Laurasiatheria</taxon>
        <taxon>Carnivora</taxon>
        <taxon>Caniformia</taxon>
        <taxon>Ursidae</taxon>
        <taxon>Ursus</taxon>
    </lineage>
</organism>
<dbReference type="GeneID" id="103676558"/>
<feature type="region of interest" description="Disordered" evidence="5">
    <location>
        <begin position="80"/>
        <end position="122"/>
    </location>
</feature>
<sequence>MKPEIIKKRTKTFIRHLSDQYVKIKHNRWKPRGTDSMPSPGYGRSRKTKHTLPSGSRKFLVHNVKELDVLLTGHTSHCAETAQSGCSKPTVERTAQPANPSARMHSEESEQTVDLISPSSRK</sequence>
<keyword evidence="2" id="KW-0689">Ribosomal protein</keyword>
<reference evidence="7" key="1">
    <citation type="submission" date="2025-08" db="UniProtKB">
        <authorList>
            <consortium name="RefSeq"/>
        </authorList>
    </citation>
    <scope>IDENTIFICATION</scope>
    <source>
        <tissue evidence="7">Whole blood</tissue>
    </source>
</reference>
<feature type="compositionally biased region" description="Polar residues" evidence="5">
    <location>
        <begin position="112"/>
        <end position="122"/>
    </location>
</feature>
<keyword evidence="3" id="KW-0687">Ribonucleoprotein</keyword>
<dbReference type="Pfam" id="PF01655">
    <property type="entry name" value="Ribosomal_L32e"/>
    <property type="match status" value="1"/>
</dbReference>
<evidence type="ECO:0000256" key="2">
    <source>
        <dbReference type="ARBA" id="ARBA00022980"/>
    </source>
</evidence>
<evidence type="ECO:0000256" key="3">
    <source>
        <dbReference type="ARBA" id="ARBA00023274"/>
    </source>
</evidence>
<keyword evidence="6" id="KW-1185">Reference proteome</keyword>
<dbReference type="GO" id="GO:0006412">
    <property type="term" value="P:translation"/>
    <property type="evidence" value="ECO:0007669"/>
    <property type="project" value="InterPro"/>
</dbReference>
<dbReference type="GO" id="GO:0022625">
    <property type="term" value="C:cytosolic large ribosomal subunit"/>
    <property type="evidence" value="ECO:0007669"/>
    <property type="project" value="TreeGrafter"/>
</dbReference>
<dbReference type="Proteomes" id="UP000261680">
    <property type="component" value="Unplaced"/>
</dbReference>
<dbReference type="SMART" id="SM01393">
    <property type="entry name" value="Ribosomal_L32e"/>
    <property type="match status" value="1"/>
</dbReference>
<dbReference type="RefSeq" id="XP_040493013.1">
    <property type="nucleotide sequence ID" value="XM_040637079.1"/>
</dbReference>
<evidence type="ECO:0000313" key="6">
    <source>
        <dbReference type="Proteomes" id="UP000261680"/>
    </source>
</evidence>
<name>A0A8M1GBJ3_URSMA</name>
<dbReference type="OrthoDB" id="268693at2759"/>
<evidence type="ECO:0000256" key="1">
    <source>
        <dbReference type="ARBA" id="ARBA00008431"/>
    </source>
</evidence>
<dbReference type="PANTHER" id="PTHR23413:SF1">
    <property type="entry name" value="RIBOSOMAL PROTEIN L32"/>
    <property type="match status" value="1"/>
</dbReference>
<dbReference type="KEGG" id="umr:103676558"/>
<protein>
    <recommendedName>
        <fullName evidence="4">60S ribosomal protein L32</fullName>
    </recommendedName>
</protein>
<evidence type="ECO:0000256" key="5">
    <source>
        <dbReference type="SAM" id="MobiDB-lite"/>
    </source>
</evidence>
<accession>A0A8M1GBJ3</accession>
<evidence type="ECO:0000313" key="7">
    <source>
        <dbReference type="RefSeq" id="XP_040493013.1"/>
    </source>
</evidence>
<dbReference type="SUPFAM" id="SSF52042">
    <property type="entry name" value="Ribosomal protein L32e"/>
    <property type="match status" value="1"/>
</dbReference>
<feature type="region of interest" description="Disordered" evidence="5">
    <location>
        <begin position="26"/>
        <end position="55"/>
    </location>
</feature>
<dbReference type="InterPro" id="IPR036351">
    <property type="entry name" value="Ribosomal_eL32_sf"/>
</dbReference>
<dbReference type="PANTHER" id="PTHR23413">
    <property type="entry name" value="60S RIBOSOMAL PROTEIN L32 AND DNA-DIRECTED RNA POLYMERASE II, SUBUNIT N"/>
    <property type="match status" value="1"/>
</dbReference>
<dbReference type="InterPro" id="IPR001515">
    <property type="entry name" value="Ribosomal_eL32"/>
</dbReference>
<proteinExistence type="inferred from homology"/>
<comment type="similarity">
    <text evidence="1">Belongs to the eukaryotic ribosomal protein eL32 family.</text>
</comment>
<dbReference type="GO" id="GO:0003735">
    <property type="term" value="F:structural constituent of ribosome"/>
    <property type="evidence" value="ECO:0007669"/>
    <property type="project" value="InterPro"/>
</dbReference>
<dbReference type="AlphaFoldDB" id="A0A8M1GBJ3"/>
<gene>
    <name evidence="7" type="primary">LOC103676558</name>
</gene>